<dbReference type="GO" id="GO:0005615">
    <property type="term" value="C:extracellular space"/>
    <property type="evidence" value="ECO:0007669"/>
    <property type="project" value="InterPro"/>
</dbReference>
<dbReference type="InterPro" id="IPR009106">
    <property type="entry name" value="CART"/>
</dbReference>
<dbReference type="OrthoDB" id="9936511at2759"/>
<evidence type="ECO:0000256" key="1">
    <source>
        <dbReference type="ARBA" id="ARBA00004613"/>
    </source>
</evidence>
<sequence>TGSMGSTWLCLLCLASSGLILLGTTEPVLGLPPAESLPGQSHEQTELVRSWEKWAAGRWSCWEMELLGALLQCQPWKSCAVRRGARIGKLCSCPQGTSCNFYILKCS</sequence>
<dbReference type="Proteomes" id="UP000534107">
    <property type="component" value="Unassembled WGS sequence"/>
</dbReference>
<dbReference type="InterPro" id="IPR036722">
    <property type="entry name" value="CART_C_sf"/>
</dbReference>
<dbReference type="Pfam" id="PF06373">
    <property type="entry name" value="CART"/>
    <property type="match status" value="1"/>
</dbReference>
<feature type="non-terminal residue" evidence="6">
    <location>
        <position position="1"/>
    </location>
</feature>
<keyword evidence="7" id="KW-1185">Reference proteome</keyword>
<protein>
    <submittedName>
        <fullName evidence="6">CART protein</fullName>
    </submittedName>
</protein>
<gene>
    <name evidence="6" type="primary">Cartpt_1</name>
    <name evidence="6" type="ORF">BUCCAP_R15754</name>
</gene>
<evidence type="ECO:0000256" key="4">
    <source>
        <dbReference type="ARBA" id="ARBA00023157"/>
    </source>
</evidence>
<evidence type="ECO:0000256" key="5">
    <source>
        <dbReference type="SAM" id="SignalP"/>
    </source>
</evidence>
<organism evidence="6 7">
    <name type="scientific">Bucco capensis</name>
    <name type="common">collared puffbird</name>
    <dbReference type="NCBI Taxonomy" id="135168"/>
    <lineage>
        <taxon>Eukaryota</taxon>
        <taxon>Metazoa</taxon>
        <taxon>Chordata</taxon>
        <taxon>Craniata</taxon>
        <taxon>Vertebrata</taxon>
        <taxon>Euteleostomi</taxon>
        <taxon>Archelosauria</taxon>
        <taxon>Archosauria</taxon>
        <taxon>Dinosauria</taxon>
        <taxon>Saurischia</taxon>
        <taxon>Theropoda</taxon>
        <taxon>Coelurosauria</taxon>
        <taxon>Aves</taxon>
        <taxon>Neognathae</taxon>
        <taxon>Neoaves</taxon>
        <taxon>Telluraves</taxon>
        <taxon>Coraciimorphae</taxon>
        <taxon>Piciformes</taxon>
        <taxon>Bucconidae</taxon>
        <taxon>Bucco</taxon>
    </lineage>
</organism>
<dbReference type="GO" id="GO:0008343">
    <property type="term" value="P:adult feeding behavior"/>
    <property type="evidence" value="ECO:0007669"/>
    <property type="project" value="InterPro"/>
</dbReference>
<keyword evidence="5" id="KW-0732">Signal</keyword>
<feature type="signal peptide" evidence="5">
    <location>
        <begin position="1"/>
        <end position="30"/>
    </location>
</feature>
<comment type="similarity">
    <text evidence="2">Belongs to the CART family.</text>
</comment>
<keyword evidence="3" id="KW-0964">Secreted</keyword>
<dbReference type="GO" id="GO:0007186">
    <property type="term" value="P:G protein-coupled receptor signaling pathway"/>
    <property type="evidence" value="ECO:0007669"/>
    <property type="project" value="InterPro"/>
</dbReference>
<dbReference type="GO" id="GO:0043410">
    <property type="term" value="P:positive regulation of MAPK cascade"/>
    <property type="evidence" value="ECO:0007669"/>
    <property type="project" value="InterPro"/>
</dbReference>
<dbReference type="EMBL" id="VWZO01016116">
    <property type="protein sequence ID" value="NXH18964.1"/>
    <property type="molecule type" value="Genomic_DNA"/>
</dbReference>
<evidence type="ECO:0000313" key="6">
    <source>
        <dbReference type="EMBL" id="NXH18964.1"/>
    </source>
</evidence>
<evidence type="ECO:0000256" key="2">
    <source>
        <dbReference type="ARBA" id="ARBA00005294"/>
    </source>
</evidence>
<dbReference type="SUPFAM" id="SSF64546">
    <property type="entry name" value="Satiety factor CART (cocaine and amphetamine regulated transcript)"/>
    <property type="match status" value="1"/>
</dbReference>
<dbReference type="AlphaFoldDB" id="A0A7K9I205"/>
<comment type="caution">
    <text evidence="6">The sequence shown here is derived from an EMBL/GenBank/DDBJ whole genome shotgun (WGS) entry which is preliminary data.</text>
</comment>
<comment type="subcellular location">
    <subcellularLocation>
        <location evidence="1">Secreted</location>
    </subcellularLocation>
</comment>
<accession>A0A7K9I205</accession>
<keyword evidence="4" id="KW-1015">Disulfide bond</keyword>
<feature type="non-terminal residue" evidence="6">
    <location>
        <position position="107"/>
    </location>
</feature>
<dbReference type="Gene3D" id="4.10.40.30">
    <property type="entry name" value="CART, C-terminal domain"/>
    <property type="match status" value="1"/>
</dbReference>
<dbReference type="GO" id="GO:0005184">
    <property type="term" value="F:neuropeptide hormone activity"/>
    <property type="evidence" value="ECO:0007669"/>
    <property type="project" value="InterPro"/>
</dbReference>
<dbReference type="GO" id="GO:0032099">
    <property type="term" value="P:negative regulation of appetite"/>
    <property type="evidence" value="ECO:0007669"/>
    <property type="project" value="InterPro"/>
</dbReference>
<dbReference type="PANTHER" id="PTHR16655">
    <property type="entry name" value="COCAINE AND AMPHETAMINE REGULATED TRANSCRIPT PROTEIN"/>
    <property type="match status" value="1"/>
</dbReference>
<feature type="chain" id="PRO_5029914876" evidence="5">
    <location>
        <begin position="31"/>
        <end position="107"/>
    </location>
</feature>
<name>A0A7K9I205_9PICI</name>
<evidence type="ECO:0000313" key="7">
    <source>
        <dbReference type="Proteomes" id="UP000534107"/>
    </source>
</evidence>
<evidence type="ECO:0000256" key="3">
    <source>
        <dbReference type="ARBA" id="ARBA00022525"/>
    </source>
</evidence>
<reference evidence="6 7" key="1">
    <citation type="submission" date="2019-09" db="EMBL/GenBank/DDBJ databases">
        <title>Bird 10,000 Genomes (B10K) Project - Family phase.</title>
        <authorList>
            <person name="Zhang G."/>
        </authorList>
    </citation>
    <scope>NUCLEOTIDE SEQUENCE [LARGE SCALE GENOMIC DNA]</scope>
    <source>
        <strain evidence="6">B10K-DU-001-16</strain>
        <tissue evidence="6">Muscle</tissue>
    </source>
</reference>
<proteinExistence type="inferred from homology"/>
<dbReference type="GO" id="GO:0009267">
    <property type="term" value="P:cellular response to starvation"/>
    <property type="evidence" value="ECO:0007669"/>
    <property type="project" value="InterPro"/>
</dbReference>
<dbReference type="PANTHER" id="PTHR16655:SF4">
    <property type="entry name" value="COCAINE- AND AMPHETAMINE-REGULATED TRANSCRIPT PROTEIN"/>
    <property type="match status" value="1"/>
</dbReference>